<protein>
    <submittedName>
        <fullName evidence="2">Ig-like domain-containing protein</fullName>
    </submittedName>
</protein>
<feature type="transmembrane region" description="Helical" evidence="1">
    <location>
        <begin position="12"/>
        <end position="31"/>
    </location>
</feature>
<evidence type="ECO:0000256" key="1">
    <source>
        <dbReference type="SAM" id="Phobius"/>
    </source>
</evidence>
<dbReference type="SUPFAM" id="SSF69322">
    <property type="entry name" value="Tricorn protease domain 2"/>
    <property type="match status" value="1"/>
</dbReference>
<keyword evidence="1" id="KW-1133">Transmembrane helix</keyword>
<evidence type="ECO:0000313" key="2">
    <source>
        <dbReference type="EMBL" id="NER30737.1"/>
    </source>
</evidence>
<dbReference type="Gene3D" id="2.60.40.3710">
    <property type="match status" value="1"/>
</dbReference>
<reference evidence="2" key="1">
    <citation type="submission" date="2019-11" db="EMBL/GenBank/DDBJ databases">
        <title>Genomic insights into an expanded diversity of filamentous marine cyanobacteria reveals the extraordinary biosynthetic potential of Moorea and Okeania.</title>
        <authorList>
            <person name="Ferreira Leao T."/>
            <person name="Wang M."/>
            <person name="Moss N."/>
            <person name="Da Silva R."/>
            <person name="Sanders J."/>
            <person name="Nurk S."/>
            <person name="Gurevich A."/>
            <person name="Humphrey G."/>
            <person name="Reher R."/>
            <person name="Zhu Q."/>
            <person name="Belda-Ferre P."/>
            <person name="Glukhov E."/>
            <person name="Rex R."/>
            <person name="Dorrestein P.C."/>
            <person name="Knight R."/>
            <person name="Pevzner P."/>
            <person name="Gerwick W.H."/>
            <person name="Gerwick L."/>
        </authorList>
    </citation>
    <scope>NUCLEOTIDE SEQUENCE</scope>
    <source>
        <strain evidence="2">SIO1C4</strain>
    </source>
</reference>
<accession>A0A6B3NGB1</accession>
<keyword evidence="1" id="KW-0812">Transmembrane</keyword>
<gene>
    <name evidence="2" type="ORF">F6J89_24755</name>
</gene>
<keyword evidence="1" id="KW-0472">Membrane</keyword>
<sequence length="521" mass="58280">MVSSKKFFQPIDTVALTAMLVLSLLILILLWSGDHTTPRVRAFSWQDKLVSADDAGFILTFSRPMNHASVEENLRINPPIPGKISWAGRRMAYTPLNPVPYGGEYQLQLEKAIDQFSTQRQGESMELFTASFRTRDRAFAYIGVEGKEKGRLILYNLTQQKKTVLTPSDLVVTDFKPYPDGERILFSATTANTQEQNLLSRQLYNVTTGISFRSSQRSSSSTPAPGILDLVLDDQEYQNLKFDLSADGQTIVVQRVKRGELASGLEPWIIKPNAKSPESLPQPLGAIGGDFVITPDSNSLALLKGKGTAILPLSIEQKSSTNQQQDFLPQFGQVLSFARDGSQAAMVSFNEDNPQLRYIRSLFLVANHGLEQELLRTKGLIKSCEFSPNQENLYCLLTDLTQGEQYLEEQPFLVAINLKMATTMDELPQQWWKQPSVKWVVPLVHQQDIHMSLSPDGLALLFDQVFTSIPSANDTLKTDEGQAIATSLLWLLPLDNNTAADNLNQLKPEQLLPGFHPRWLR</sequence>
<comment type="caution">
    <text evidence="2">The sequence shown here is derived from an EMBL/GenBank/DDBJ whole genome shotgun (WGS) entry which is preliminary data.</text>
</comment>
<dbReference type="EMBL" id="JAAHFQ010000632">
    <property type="protein sequence ID" value="NER30737.1"/>
    <property type="molecule type" value="Genomic_DNA"/>
</dbReference>
<proteinExistence type="predicted"/>
<dbReference type="AlphaFoldDB" id="A0A6B3NGB1"/>
<name>A0A6B3NGB1_9CYAN</name>
<organism evidence="2">
    <name type="scientific">Symploca sp. SIO1C4</name>
    <dbReference type="NCBI Taxonomy" id="2607765"/>
    <lineage>
        <taxon>Bacteria</taxon>
        <taxon>Bacillati</taxon>
        <taxon>Cyanobacteriota</taxon>
        <taxon>Cyanophyceae</taxon>
        <taxon>Coleofasciculales</taxon>
        <taxon>Coleofasciculaceae</taxon>
        <taxon>Symploca</taxon>
    </lineage>
</organism>